<keyword evidence="3" id="KW-0808">Transferase</keyword>
<evidence type="ECO:0000256" key="5">
    <source>
        <dbReference type="ARBA" id="ARBA00022695"/>
    </source>
</evidence>
<dbReference type="InterPro" id="IPR036597">
    <property type="entry name" value="Fido-like_dom_sf"/>
</dbReference>
<evidence type="ECO:0000256" key="8">
    <source>
        <dbReference type="ARBA" id="ARBA00022803"/>
    </source>
</evidence>
<reference evidence="22" key="1">
    <citation type="submission" date="2023-06" db="EMBL/GenBank/DDBJ databases">
        <authorList>
            <person name="Delattre M."/>
        </authorList>
    </citation>
    <scope>NUCLEOTIDE SEQUENCE</scope>
    <source>
        <strain evidence="22">AF72</strain>
    </source>
</reference>
<comment type="subcellular location">
    <subcellularLocation>
        <location evidence="1">Membrane</location>
        <topology evidence="1">Single-pass membrane protein</topology>
    </subcellularLocation>
</comment>
<keyword evidence="11" id="KW-0472">Membrane</keyword>
<evidence type="ECO:0000256" key="10">
    <source>
        <dbReference type="ARBA" id="ARBA00022989"/>
    </source>
</evidence>
<evidence type="ECO:0000256" key="20">
    <source>
        <dbReference type="SAM" id="SignalP"/>
    </source>
</evidence>
<dbReference type="Proteomes" id="UP001177023">
    <property type="component" value="Unassembled WGS sequence"/>
</dbReference>
<evidence type="ECO:0000256" key="13">
    <source>
        <dbReference type="ARBA" id="ARBA00047939"/>
    </source>
</evidence>
<dbReference type="GO" id="GO:0016020">
    <property type="term" value="C:membrane"/>
    <property type="evidence" value="ECO:0007669"/>
    <property type="project" value="UniProtKB-SubCell"/>
</dbReference>
<dbReference type="GO" id="GO:0005524">
    <property type="term" value="F:ATP binding"/>
    <property type="evidence" value="ECO:0007669"/>
    <property type="project" value="UniProtKB-KW"/>
</dbReference>
<evidence type="ECO:0000256" key="11">
    <source>
        <dbReference type="ARBA" id="ARBA00023136"/>
    </source>
</evidence>
<evidence type="ECO:0000256" key="15">
    <source>
        <dbReference type="ARBA" id="ARBA00049297"/>
    </source>
</evidence>
<keyword evidence="23" id="KW-1185">Reference proteome</keyword>
<keyword evidence="8" id="KW-0802">TPR repeat</keyword>
<keyword evidence="10" id="KW-1133">Transmembrane helix</keyword>
<evidence type="ECO:0000256" key="19">
    <source>
        <dbReference type="PIRSR" id="PIRSR640198-4"/>
    </source>
</evidence>
<evidence type="ECO:0000256" key="17">
    <source>
        <dbReference type="PIRSR" id="PIRSR640198-2"/>
    </source>
</evidence>
<dbReference type="Gene3D" id="1.10.3290.10">
    <property type="entry name" value="Fido-like domain"/>
    <property type="match status" value="1"/>
</dbReference>
<evidence type="ECO:0000256" key="2">
    <source>
        <dbReference type="ARBA" id="ARBA00009742"/>
    </source>
</evidence>
<dbReference type="GO" id="GO:0070733">
    <property type="term" value="F:AMPylase activity"/>
    <property type="evidence" value="ECO:0007669"/>
    <property type="project" value="UniProtKB-EC"/>
</dbReference>
<feature type="non-terminal residue" evidence="22">
    <location>
        <position position="469"/>
    </location>
</feature>
<protein>
    <recommendedName>
        <fullName evidence="12">protein adenylyltransferase</fullName>
        <ecNumber evidence="12">2.7.7.108</ecNumber>
    </recommendedName>
</protein>
<sequence length="469" mass="52780">MGQTSGGNGLSWQKVVVLCLAVSLGTQYLLPKAYDFLKDVACNVDIFTPLCPEPSPAGEETTIPPRRQLPRELQSQVVVIEDPFPIELWTDTEQWGVVKAKQEETEECEEPDPAQVQEALTALNQARLNRYNGNHKKAATIIEHALALNPKHPDILVEYGLHLETSERLLEADGYCVRALSVDPRHSEALACRERTEPLVSALDEKMLRDIRRKRDNFLDLPKSATLRRAMRESYFSHIYHTVAIEGNTLSLGETRSILESGMPVPGKSIREHNEVLGMDSALRFLNRSLIHLADVTLEDILEMHQRVLGHAQPLDAGRLRDTQVYVGRFTPVAPKYVKEQMLELVDWLNEPSNQDMDPVQLAAIAHYKLVVVHPFVDGNGRTARLLLNLILMKAGFPPVILPVSTRAEYYATLQTANNGDLRPFVRYVARHVDRTLQTYINLVSTCPEEPCADQGAIEEETDEFRTIS</sequence>
<keyword evidence="6" id="KW-0677">Repeat</keyword>
<evidence type="ECO:0000256" key="9">
    <source>
        <dbReference type="ARBA" id="ARBA00022840"/>
    </source>
</evidence>
<accession>A0AA36CR47</accession>
<feature type="glycosylation site" description="N-linked (GlcNAc...) asparagine" evidence="19">
    <location>
        <position position="287"/>
    </location>
</feature>
<dbReference type="InterPro" id="IPR040198">
    <property type="entry name" value="Fido_containing"/>
</dbReference>
<dbReference type="PROSITE" id="PS51459">
    <property type="entry name" value="FIDO"/>
    <property type="match status" value="1"/>
</dbReference>
<comment type="caution">
    <text evidence="22">The sequence shown here is derived from an EMBL/GenBank/DDBJ whole genome shotgun (WGS) entry which is preliminary data.</text>
</comment>
<keyword evidence="7 17" id="KW-0547">Nucleotide-binding</keyword>
<evidence type="ECO:0000256" key="16">
    <source>
        <dbReference type="PIRSR" id="PIRSR640198-1"/>
    </source>
</evidence>
<evidence type="ECO:0000256" key="1">
    <source>
        <dbReference type="ARBA" id="ARBA00004167"/>
    </source>
</evidence>
<organism evidence="22 23">
    <name type="scientific">Mesorhabditis spiculigera</name>
    <dbReference type="NCBI Taxonomy" id="96644"/>
    <lineage>
        <taxon>Eukaryota</taxon>
        <taxon>Metazoa</taxon>
        <taxon>Ecdysozoa</taxon>
        <taxon>Nematoda</taxon>
        <taxon>Chromadorea</taxon>
        <taxon>Rhabditida</taxon>
        <taxon>Rhabditina</taxon>
        <taxon>Rhabditomorpha</taxon>
        <taxon>Rhabditoidea</taxon>
        <taxon>Rhabditidae</taxon>
        <taxon>Mesorhabditinae</taxon>
        <taxon>Mesorhabditis</taxon>
    </lineage>
</organism>
<feature type="chain" id="PRO_5041306518" description="protein adenylyltransferase" evidence="20">
    <location>
        <begin position="26"/>
        <end position="469"/>
    </location>
</feature>
<gene>
    <name evidence="22" type="ORF">MSPICULIGERA_LOCUS12111</name>
</gene>
<evidence type="ECO:0000313" key="23">
    <source>
        <dbReference type="Proteomes" id="UP001177023"/>
    </source>
</evidence>
<dbReference type="PANTHER" id="PTHR13504">
    <property type="entry name" value="FIDO DOMAIN-CONTAINING PROTEIN DDB_G0283145"/>
    <property type="match status" value="1"/>
</dbReference>
<dbReference type="SUPFAM" id="SSF48452">
    <property type="entry name" value="TPR-like"/>
    <property type="match status" value="1"/>
</dbReference>
<keyword evidence="4" id="KW-0812">Transmembrane</keyword>
<dbReference type="Pfam" id="PF02661">
    <property type="entry name" value="Fic"/>
    <property type="match status" value="1"/>
</dbReference>
<feature type="signal peptide" evidence="20">
    <location>
        <begin position="1"/>
        <end position="25"/>
    </location>
</feature>
<dbReference type="SUPFAM" id="SSF140931">
    <property type="entry name" value="Fic-like"/>
    <property type="match status" value="1"/>
</dbReference>
<evidence type="ECO:0000256" key="4">
    <source>
        <dbReference type="ARBA" id="ARBA00022692"/>
    </source>
</evidence>
<evidence type="ECO:0000256" key="12">
    <source>
        <dbReference type="ARBA" id="ARBA00034531"/>
    </source>
</evidence>
<evidence type="ECO:0000256" key="14">
    <source>
        <dbReference type="ARBA" id="ARBA00048696"/>
    </source>
</evidence>
<comment type="catalytic activity">
    <reaction evidence="14">
        <text>L-tyrosyl-[protein] + ATP = O-(5'-adenylyl)-L-tyrosyl-[protein] + diphosphate</text>
        <dbReference type="Rhea" id="RHEA:54288"/>
        <dbReference type="Rhea" id="RHEA-COMP:10136"/>
        <dbReference type="Rhea" id="RHEA-COMP:13846"/>
        <dbReference type="ChEBI" id="CHEBI:30616"/>
        <dbReference type="ChEBI" id="CHEBI:33019"/>
        <dbReference type="ChEBI" id="CHEBI:46858"/>
        <dbReference type="ChEBI" id="CHEBI:83624"/>
        <dbReference type="EC" id="2.7.7.108"/>
    </reaction>
</comment>
<feature type="binding site" evidence="17">
    <location>
        <begin position="378"/>
        <end position="385"/>
    </location>
    <ligand>
        <name>ATP</name>
        <dbReference type="ChEBI" id="CHEBI:30616"/>
    </ligand>
</feature>
<keyword evidence="20" id="KW-0732">Signal</keyword>
<name>A0AA36CR47_9BILA</name>
<comment type="similarity">
    <text evidence="2">Belongs to the fic family.</text>
</comment>
<dbReference type="EC" id="2.7.7.108" evidence="12"/>
<evidence type="ECO:0000256" key="6">
    <source>
        <dbReference type="ARBA" id="ARBA00022737"/>
    </source>
</evidence>
<dbReference type="InterPro" id="IPR011990">
    <property type="entry name" value="TPR-like_helical_dom_sf"/>
</dbReference>
<evidence type="ECO:0000256" key="3">
    <source>
        <dbReference type="ARBA" id="ARBA00022679"/>
    </source>
</evidence>
<feature type="binding site" evidence="17">
    <location>
        <begin position="410"/>
        <end position="411"/>
    </location>
    <ligand>
        <name>ATP</name>
        <dbReference type="ChEBI" id="CHEBI:30616"/>
    </ligand>
</feature>
<comment type="catalytic activity">
    <reaction evidence="15">
        <text>3-O-(5'-adenylyl)-L-threonyl-[protein] + H2O = L-threonyl-[protein] + AMP + H(+)</text>
        <dbReference type="Rhea" id="RHEA:55932"/>
        <dbReference type="Rhea" id="RHEA-COMP:11060"/>
        <dbReference type="Rhea" id="RHEA-COMP:13847"/>
        <dbReference type="ChEBI" id="CHEBI:15377"/>
        <dbReference type="ChEBI" id="CHEBI:15378"/>
        <dbReference type="ChEBI" id="CHEBI:30013"/>
        <dbReference type="ChEBI" id="CHEBI:138113"/>
        <dbReference type="ChEBI" id="CHEBI:456215"/>
    </reaction>
</comment>
<evidence type="ECO:0000256" key="7">
    <source>
        <dbReference type="ARBA" id="ARBA00022741"/>
    </source>
</evidence>
<feature type="binding site" evidence="17">
    <location>
        <position position="418"/>
    </location>
    <ligand>
        <name>ATP</name>
        <dbReference type="ChEBI" id="CHEBI:30616"/>
    </ligand>
</feature>
<feature type="domain" description="Fido" evidence="21">
    <location>
        <begin position="296"/>
        <end position="431"/>
    </location>
</feature>
<dbReference type="PANTHER" id="PTHR13504:SF34">
    <property type="entry name" value="PROTEIN ADENYLYLTRANSFERASE FICD"/>
    <property type="match status" value="1"/>
</dbReference>
<dbReference type="Gene3D" id="1.25.40.10">
    <property type="entry name" value="Tetratricopeptide repeat domain"/>
    <property type="match status" value="1"/>
</dbReference>
<evidence type="ECO:0000256" key="18">
    <source>
        <dbReference type="PIRSR" id="PIRSR640198-3"/>
    </source>
</evidence>
<dbReference type="InterPro" id="IPR003812">
    <property type="entry name" value="Fido"/>
</dbReference>
<keyword evidence="9 17" id="KW-0067">ATP-binding</keyword>
<keyword evidence="5" id="KW-0548">Nucleotidyltransferase</keyword>
<feature type="active site" evidence="16">
    <location>
        <position position="374"/>
    </location>
</feature>
<feature type="site" description="Important for autoinhibition of adenylyltransferase activity" evidence="18">
    <location>
        <position position="246"/>
    </location>
</feature>
<proteinExistence type="inferred from homology"/>
<evidence type="ECO:0000259" key="21">
    <source>
        <dbReference type="PROSITE" id="PS51459"/>
    </source>
</evidence>
<dbReference type="AlphaFoldDB" id="A0AA36CR47"/>
<dbReference type="EMBL" id="CATQJA010002622">
    <property type="protein sequence ID" value="CAJ0573762.1"/>
    <property type="molecule type" value="Genomic_DNA"/>
</dbReference>
<comment type="catalytic activity">
    <reaction evidence="13">
        <text>L-threonyl-[protein] + ATP = 3-O-(5'-adenylyl)-L-threonyl-[protein] + diphosphate</text>
        <dbReference type="Rhea" id="RHEA:54292"/>
        <dbReference type="Rhea" id="RHEA-COMP:11060"/>
        <dbReference type="Rhea" id="RHEA-COMP:13847"/>
        <dbReference type="ChEBI" id="CHEBI:30013"/>
        <dbReference type="ChEBI" id="CHEBI:30616"/>
        <dbReference type="ChEBI" id="CHEBI:33019"/>
        <dbReference type="ChEBI" id="CHEBI:138113"/>
        <dbReference type="EC" id="2.7.7.108"/>
    </reaction>
</comment>
<evidence type="ECO:0000313" key="22">
    <source>
        <dbReference type="EMBL" id="CAJ0573762.1"/>
    </source>
</evidence>